<name>A0A0G0FWX0_9BACT</name>
<dbReference type="Gene3D" id="3.40.640.10">
    <property type="entry name" value="Type I PLP-dependent aspartate aminotransferase-like (Major domain)"/>
    <property type="match status" value="1"/>
</dbReference>
<dbReference type="InterPro" id="IPR015424">
    <property type="entry name" value="PyrdxlP-dep_Trfase"/>
</dbReference>
<dbReference type="GO" id="GO:0030170">
    <property type="term" value="F:pyridoxal phosphate binding"/>
    <property type="evidence" value="ECO:0007669"/>
    <property type="project" value="TreeGrafter"/>
</dbReference>
<proteinExistence type="inferred from homology"/>
<dbReference type="CDD" id="cd00616">
    <property type="entry name" value="AHBA_syn"/>
    <property type="match status" value="1"/>
</dbReference>
<reference evidence="4 5" key="1">
    <citation type="journal article" date="2015" name="Nature">
        <title>rRNA introns, odd ribosomes, and small enigmatic genomes across a large radiation of phyla.</title>
        <authorList>
            <person name="Brown C.T."/>
            <person name="Hug L.A."/>
            <person name="Thomas B.C."/>
            <person name="Sharon I."/>
            <person name="Castelle C.J."/>
            <person name="Singh A."/>
            <person name="Wilkins M.J."/>
            <person name="Williams K.H."/>
            <person name="Banfield J.F."/>
        </authorList>
    </citation>
    <scope>NUCLEOTIDE SEQUENCE [LARGE SCALE GENOMIC DNA]</scope>
</reference>
<comment type="similarity">
    <text evidence="3">Belongs to the DegT/DnrJ/EryC1 family.</text>
</comment>
<evidence type="ECO:0000313" key="5">
    <source>
        <dbReference type="Proteomes" id="UP000034508"/>
    </source>
</evidence>
<dbReference type="EMBL" id="LBSM01000005">
    <property type="protein sequence ID" value="KKQ18355.1"/>
    <property type="molecule type" value="Genomic_DNA"/>
</dbReference>
<gene>
    <name evidence="4" type="ORF">US31_C0005G0005</name>
</gene>
<dbReference type="PIRSF" id="PIRSF000390">
    <property type="entry name" value="PLP_StrS"/>
    <property type="match status" value="1"/>
</dbReference>
<dbReference type="InterPro" id="IPR015422">
    <property type="entry name" value="PyrdxlP-dep_Trfase_small"/>
</dbReference>
<feature type="modified residue" description="N6-(pyridoxal phosphate)lysine" evidence="2">
    <location>
        <position position="184"/>
    </location>
</feature>
<evidence type="ECO:0000313" key="4">
    <source>
        <dbReference type="EMBL" id="KKQ18355.1"/>
    </source>
</evidence>
<dbReference type="GO" id="GO:0000271">
    <property type="term" value="P:polysaccharide biosynthetic process"/>
    <property type="evidence" value="ECO:0007669"/>
    <property type="project" value="TreeGrafter"/>
</dbReference>
<dbReference type="InterPro" id="IPR015421">
    <property type="entry name" value="PyrdxlP-dep_Trfase_major"/>
</dbReference>
<dbReference type="Pfam" id="PF01041">
    <property type="entry name" value="DegT_DnrJ_EryC1"/>
    <property type="match status" value="1"/>
</dbReference>
<feature type="active site" description="Proton acceptor" evidence="1">
    <location>
        <position position="184"/>
    </location>
</feature>
<evidence type="ECO:0000256" key="2">
    <source>
        <dbReference type="PIRSR" id="PIRSR000390-2"/>
    </source>
</evidence>
<dbReference type="Gene3D" id="3.90.1150.10">
    <property type="entry name" value="Aspartate Aminotransferase, domain 1"/>
    <property type="match status" value="1"/>
</dbReference>
<dbReference type="SUPFAM" id="SSF53383">
    <property type="entry name" value="PLP-dependent transferases"/>
    <property type="match status" value="1"/>
</dbReference>
<dbReference type="AlphaFoldDB" id="A0A0G0FWX0"/>
<organism evidence="4 5">
    <name type="scientific">Berkelbacteria bacterium GW2011_GWA1_36_9</name>
    <dbReference type="NCBI Taxonomy" id="1618331"/>
    <lineage>
        <taxon>Bacteria</taxon>
        <taxon>Candidatus Berkelbacteria</taxon>
    </lineage>
</organism>
<comment type="caution">
    <text evidence="4">The sequence shown here is derived from an EMBL/GenBank/DDBJ whole genome shotgun (WGS) entry which is preliminary data.</text>
</comment>
<dbReference type="GO" id="GO:0008483">
    <property type="term" value="F:transaminase activity"/>
    <property type="evidence" value="ECO:0007669"/>
    <property type="project" value="TreeGrafter"/>
</dbReference>
<evidence type="ECO:0000256" key="1">
    <source>
        <dbReference type="PIRSR" id="PIRSR000390-1"/>
    </source>
</evidence>
<dbReference type="PANTHER" id="PTHR30244">
    <property type="entry name" value="TRANSAMINASE"/>
    <property type="match status" value="1"/>
</dbReference>
<keyword evidence="2 3" id="KW-0663">Pyridoxal phosphate</keyword>
<evidence type="ECO:0000256" key="3">
    <source>
        <dbReference type="RuleBase" id="RU004508"/>
    </source>
</evidence>
<protein>
    <submittedName>
        <fullName evidence="4">Glutamine-scyllo-inositol transaminase</fullName>
    </submittedName>
</protein>
<sequence length="370" mass="41632">MIPSTKPYFDKRQTKFITSAQKEIFKSGRLILGPYTKMFEEKFAKYTGTKFAIATSSCSSALEICLRFLNVKNREVIVPTNTFVASANTVIFAGGKPVLADINRESLCLDVNDFKKKISKNTKAVIVVHIAGLIHPQIKSIKNICEKLNILLIEDVAHALGSSIDKQKAGSIGNAGCFSFYPTKIITTGTGGMITTNDGQLARYAISLRHHGAGKGLEDIQRLGNDWLMSEIAASLGIAQLKEIERFISIRRRLAGIYDRKMKEFNINRLQNFPESHHVYYKYPIILKTEETRNKLKAILKNQYGIETGSIYFPSVHQMPLYKKMYDFKKSDFVVADSVLPRVLSLPIFVSMTKTQQDYVINSLKKALNQ</sequence>
<dbReference type="Proteomes" id="UP000034508">
    <property type="component" value="Unassembled WGS sequence"/>
</dbReference>
<dbReference type="InterPro" id="IPR000653">
    <property type="entry name" value="DegT/StrS_aminotransferase"/>
</dbReference>
<accession>A0A0G0FWX0</accession>
<dbReference type="PANTHER" id="PTHR30244:SF34">
    <property type="entry name" value="DTDP-4-AMINO-4,6-DIDEOXYGALACTOSE TRANSAMINASE"/>
    <property type="match status" value="1"/>
</dbReference>